<evidence type="ECO:0000256" key="11">
    <source>
        <dbReference type="ARBA" id="ARBA00047928"/>
    </source>
</evidence>
<dbReference type="FunFam" id="1.20.140.40:FF:000001">
    <property type="entry name" value="Pectinesterase"/>
    <property type="match status" value="1"/>
</dbReference>
<evidence type="ECO:0000256" key="12">
    <source>
        <dbReference type="ARBA" id="ARBA00057335"/>
    </source>
</evidence>
<comment type="function">
    <text evidence="12">Acts in the modification of cell walls via demethylesterification of cell wall pectin.</text>
</comment>
<keyword evidence="16" id="KW-0812">Transmembrane</keyword>
<dbReference type="NCBIfam" id="TIGR01614">
    <property type="entry name" value="PME_inhib"/>
    <property type="match status" value="1"/>
</dbReference>
<evidence type="ECO:0000256" key="1">
    <source>
        <dbReference type="ARBA" id="ARBA00004191"/>
    </source>
</evidence>
<keyword evidence="8 14" id="KW-0063">Aspartyl esterase</keyword>
<dbReference type="GO" id="GO:0030599">
    <property type="term" value="F:pectinesterase activity"/>
    <property type="evidence" value="ECO:0007669"/>
    <property type="project" value="UniProtKB-UniRule"/>
</dbReference>
<dbReference type="KEGG" id="mnt:21402508"/>
<dbReference type="GO" id="GO:0004857">
    <property type="term" value="F:enzyme inhibitor activity"/>
    <property type="evidence" value="ECO:0007669"/>
    <property type="project" value="InterPro"/>
</dbReference>
<keyword evidence="6" id="KW-0964">Secreted</keyword>
<evidence type="ECO:0000313" key="19">
    <source>
        <dbReference type="Proteomes" id="UP000030645"/>
    </source>
</evidence>
<dbReference type="Gene3D" id="2.160.20.10">
    <property type="entry name" value="Single-stranded right-handed beta-helix, Pectin lyase-like"/>
    <property type="match status" value="1"/>
</dbReference>
<evidence type="ECO:0000259" key="17">
    <source>
        <dbReference type="SMART" id="SM00856"/>
    </source>
</evidence>
<dbReference type="CDD" id="cd15798">
    <property type="entry name" value="PMEI-like_3"/>
    <property type="match status" value="1"/>
</dbReference>
<feature type="transmembrane region" description="Helical" evidence="16">
    <location>
        <begin position="25"/>
        <end position="48"/>
    </location>
</feature>
<evidence type="ECO:0000256" key="3">
    <source>
        <dbReference type="ARBA" id="ARBA00006027"/>
    </source>
</evidence>
<dbReference type="InterPro" id="IPR006501">
    <property type="entry name" value="Pectinesterase_inhib_dom"/>
</dbReference>
<dbReference type="GO" id="GO:0042545">
    <property type="term" value="P:cell wall modification"/>
    <property type="evidence" value="ECO:0007669"/>
    <property type="project" value="UniProtKB-UniRule"/>
</dbReference>
<evidence type="ECO:0000256" key="8">
    <source>
        <dbReference type="ARBA" id="ARBA00023085"/>
    </source>
</evidence>
<dbReference type="AlphaFoldDB" id="W9RVS7"/>
<proteinExistence type="inferred from homology"/>
<dbReference type="SUPFAM" id="SSF51126">
    <property type="entry name" value="Pectin lyase-like"/>
    <property type="match status" value="1"/>
</dbReference>
<gene>
    <name evidence="18" type="ORF">L484_019569</name>
</gene>
<comment type="catalytic activity">
    <reaction evidence="11 14">
        <text>[(1-&gt;4)-alpha-D-galacturonosyl methyl ester](n) + n H2O = [(1-&gt;4)-alpha-D-galacturonosyl](n) + n methanol + n H(+)</text>
        <dbReference type="Rhea" id="RHEA:22380"/>
        <dbReference type="Rhea" id="RHEA-COMP:14570"/>
        <dbReference type="Rhea" id="RHEA-COMP:14573"/>
        <dbReference type="ChEBI" id="CHEBI:15377"/>
        <dbReference type="ChEBI" id="CHEBI:15378"/>
        <dbReference type="ChEBI" id="CHEBI:17790"/>
        <dbReference type="ChEBI" id="CHEBI:140522"/>
        <dbReference type="ChEBI" id="CHEBI:140523"/>
        <dbReference type="EC" id="3.1.1.11"/>
    </reaction>
</comment>
<evidence type="ECO:0000256" key="15">
    <source>
        <dbReference type="SAM" id="MobiDB-lite"/>
    </source>
</evidence>
<evidence type="ECO:0000256" key="9">
    <source>
        <dbReference type="ARBA" id="ARBA00023157"/>
    </source>
</evidence>
<dbReference type="GO" id="GO:0045490">
    <property type="term" value="P:pectin catabolic process"/>
    <property type="evidence" value="ECO:0007669"/>
    <property type="project" value="UniProtKB-UniRule"/>
</dbReference>
<evidence type="ECO:0000256" key="10">
    <source>
        <dbReference type="ARBA" id="ARBA00023180"/>
    </source>
</evidence>
<evidence type="ECO:0000256" key="14">
    <source>
        <dbReference type="RuleBase" id="RU000589"/>
    </source>
</evidence>
<dbReference type="OrthoDB" id="2019149at2759"/>
<reference evidence="19" key="1">
    <citation type="submission" date="2013-01" db="EMBL/GenBank/DDBJ databases">
        <title>Draft Genome Sequence of a Mulberry Tree, Morus notabilis C.K. Schneid.</title>
        <authorList>
            <person name="He N."/>
            <person name="Zhao S."/>
        </authorList>
    </citation>
    <scope>NUCLEOTIDE SEQUENCE</scope>
</reference>
<name>W9RVS7_9ROSA</name>
<feature type="region of interest" description="Disordered" evidence="15">
    <location>
        <begin position="252"/>
        <end position="273"/>
    </location>
</feature>
<dbReference type="PROSITE" id="PS00503">
    <property type="entry name" value="PECTINESTERASE_2"/>
    <property type="match status" value="1"/>
</dbReference>
<dbReference type="SUPFAM" id="SSF101148">
    <property type="entry name" value="Plant invertase/pectin methylesterase inhibitor"/>
    <property type="match status" value="1"/>
</dbReference>
<evidence type="ECO:0000256" key="7">
    <source>
        <dbReference type="ARBA" id="ARBA00022801"/>
    </source>
</evidence>
<comment type="similarity">
    <text evidence="4">In the C-terminal section; belongs to the pectinesterase family.</text>
</comment>
<protein>
    <recommendedName>
        <fullName evidence="5 14">Pectinesterase</fullName>
        <ecNumber evidence="5 14">3.1.1.11</ecNumber>
    </recommendedName>
</protein>
<dbReference type="SMART" id="SM00856">
    <property type="entry name" value="PMEI"/>
    <property type="match status" value="1"/>
</dbReference>
<dbReference type="EMBL" id="KE345753">
    <property type="protein sequence ID" value="EXC13612.1"/>
    <property type="molecule type" value="Genomic_DNA"/>
</dbReference>
<keyword evidence="16" id="KW-1133">Transmembrane helix</keyword>
<evidence type="ECO:0000256" key="5">
    <source>
        <dbReference type="ARBA" id="ARBA00013229"/>
    </source>
</evidence>
<keyword evidence="7 14" id="KW-0378">Hydrolase</keyword>
<feature type="active site" evidence="13">
    <location>
        <position position="444"/>
    </location>
</feature>
<dbReference type="InterPro" id="IPR033131">
    <property type="entry name" value="Pectinesterase_Asp_AS"/>
</dbReference>
<dbReference type="PANTHER" id="PTHR31707">
    <property type="entry name" value="PECTINESTERASE"/>
    <property type="match status" value="1"/>
</dbReference>
<keyword evidence="6" id="KW-0134">Cell wall</keyword>
<keyword evidence="16" id="KW-0472">Membrane</keyword>
<evidence type="ECO:0000256" key="6">
    <source>
        <dbReference type="ARBA" id="ARBA00022512"/>
    </source>
</evidence>
<evidence type="ECO:0000256" key="2">
    <source>
        <dbReference type="ARBA" id="ARBA00005184"/>
    </source>
</evidence>
<evidence type="ECO:0000256" key="13">
    <source>
        <dbReference type="PROSITE-ProRule" id="PRU10040"/>
    </source>
</evidence>
<evidence type="ECO:0000256" key="16">
    <source>
        <dbReference type="SAM" id="Phobius"/>
    </source>
</evidence>
<keyword evidence="10" id="KW-0325">Glycoprotein</keyword>
<organism evidence="18 19">
    <name type="scientific">Morus notabilis</name>
    <dbReference type="NCBI Taxonomy" id="981085"/>
    <lineage>
        <taxon>Eukaryota</taxon>
        <taxon>Viridiplantae</taxon>
        <taxon>Streptophyta</taxon>
        <taxon>Embryophyta</taxon>
        <taxon>Tracheophyta</taxon>
        <taxon>Spermatophyta</taxon>
        <taxon>Magnoliopsida</taxon>
        <taxon>eudicotyledons</taxon>
        <taxon>Gunneridae</taxon>
        <taxon>Pentapetalae</taxon>
        <taxon>rosids</taxon>
        <taxon>fabids</taxon>
        <taxon>Rosales</taxon>
        <taxon>Moraceae</taxon>
        <taxon>Moreae</taxon>
        <taxon>Morus</taxon>
    </lineage>
</organism>
<dbReference type="UniPathway" id="UPA00545">
    <property type="reaction ID" value="UER00823"/>
</dbReference>
<keyword evidence="9" id="KW-1015">Disulfide bond</keyword>
<evidence type="ECO:0000256" key="4">
    <source>
        <dbReference type="ARBA" id="ARBA00007786"/>
    </source>
</evidence>
<dbReference type="InterPro" id="IPR000070">
    <property type="entry name" value="Pectinesterase_cat"/>
</dbReference>
<feature type="domain" description="Pectinesterase inhibitor" evidence="17">
    <location>
        <begin position="75"/>
        <end position="222"/>
    </location>
</feature>
<sequence>MAFQDFDEITERRRAAKEQKFKRRVLTISIVSGVALLALIGAGFFALVSHAERHGQLDAATATAAAVPPGNTDSQAHKIVKVICNATDYREKCEVALRNQTAASPRDLLKAAIVAAKDELRRDFNKTSSLKFNSPQEKAAYEDCEGLVEDALDELDASVSTVGNNSPGTLSTKTPDLNSWLSAVISYQQTCVDGFPEGSKLKADLARLFKASKEFTSNSLALVTEISSLLSAFQLSGATELTARHLAEIAAAPSPAREPTPVSNGPSLDDYGFPDWMEEDDRRMLKVDYDKLTPNVTVAKDGSGQFTTINEAIVAIPAKYDGRYVIYVKEGIYEETVIVTKKMLNVTMYGDGSQKSIITGSKNFVDGVRTFQTATFVAQGDGFIGRAMGFRNTAGPEKHQAVAARIQSDRAIFVNCRFEGYQDTLYAQAHRQFYRSCVIAGTVDFIFGDAASVFQNCMIVVRKPLDNQQNIVTAQGRTDKQQTTGIVLHNCRILADRKLEPVKDRIRSYLGRPWKEYSRTIVMESTIHDVIHPDGWLPWQGDFALNTLYYAEYNNKGPGAKVDKRVHWPGYKSVITREEALQYTVQNFLQGDWVTVKGVPVRDTLYE</sequence>
<dbReference type="Pfam" id="PF04043">
    <property type="entry name" value="PMEI"/>
    <property type="match status" value="1"/>
</dbReference>
<dbReference type="STRING" id="981085.W9RVS7"/>
<accession>W9RVS7</accession>
<evidence type="ECO:0000313" key="18">
    <source>
        <dbReference type="EMBL" id="EXC13612.1"/>
    </source>
</evidence>
<keyword evidence="19" id="KW-1185">Reference proteome</keyword>
<dbReference type="FunFam" id="2.160.20.10:FF:000001">
    <property type="entry name" value="Pectinesterase"/>
    <property type="match status" value="1"/>
</dbReference>
<dbReference type="InterPro" id="IPR035513">
    <property type="entry name" value="Invertase/methylesterase_inhib"/>
</dbReference>
<comment type="similarity">
    <text evidence="3">In the N-terminal section; belongs to the PMEI family.</text>
</comment>
<dbReference type="eggNOG" id="ENOG502QVHM">
    <property type="taxonomic scope" value="Eukaryota"/>
</dbReference>
<comment type="pathway">
    <text evidence="2 14">Glycan metabolism; pectin degradation; 2-dehydro-3-deoxy-D-gluconate from pectin: step 1/5.</text>
</comment>
<dbReference type="Gene3D" id="1.20.140.40">
    <property type="entry name" value="Invertase/pectin methylesterase inhibitor family protein"/>
    <property type="match status" value="1"/>
</dbReference>
<dbReference type="Pfam" id="PF01095">
    <property type="entry name" value="Pectinesterase"/>
    <property type="match status" value="1"/>
</dbReference>
<dbReference type="Proteomes" id="UP000030645">
    <property type="component" value="Unassembled WGS sequence"/>
</dbReference>
<dbReference type="EC" id="3.1.1.11" evidence="5 14"/>
<dbReference type="InterPro" id="IPR012334">
    <property type="entry name" value="Pectin_lyas_fold"/>
</dbReference>
<dbReference type="InterPro" id="IPR011050">
    <property type="entry name" value="Pectin_lyase_fold/virulence"/>
</dbReference>
<comment type="subcellular location">
    <subcellularLocation>
        <location evidence="1">Secreted</location>
        <location evidence="1">Cell wall</location>
    </subcellularLocation>
</comment>